<keyword evidence="3" id="KW-1185">Reference proteome</keyword>
<evidence type="ECO:0008006" key="4">
    <source>
        <dbReference type="Google" id="ProtNLM"/>
    </source>
</evidence>
<feature type="compositionally biased region" description="Low complexity" evidence="1">
    <location>
        <begin position="162"/>
        <end position="180"/>
    </location>
</feature>
<dbReference type="PROSITE" id="PS51257">
    <property type="entry name" value="PROKAR_LIPOPROTEIN"/>
    <property type="match status" value="1"/>
</dbReference>
<accession>A0ABT9DX89</accession>
<dbReference type="RefSeq" id="WP_305103387.1">
    <property type="nucleotide sequence ID" value="NZ_JAUTWS010000007.1"/>
</dbReference>
<evidence type="ECO:0000313" key="2">
    <source>
        <dbReference type="EMBL" id="MDO9708518.1"/>
    </source>
</evidence>
<reference evidence="2 3" key="1">
    <citation type="submission" date="2023-08" db="EMBL/GenBank/DDBJ databases">
        <title>The draft genome sequence of Paracraurococcus sp. LOR1-02.</title>
        <authorList>
            <person name="Kingkaew E."/>
            <person name="Tanasupawat S."/>
        </authorList>
    </citation>
    <scope>NUCLEOTIDE SEQUENCE [LARGE SCALE GENOMIC DNA]</scope>
    <source>
        <strain evidence="2 3">LOR1-02</strain>
    </source>
</reference>
<gene>
    <name evidence="2" type="ORF">Q7A36_09195</name>
</gene>
<feature type="region of interest" description="Disordered" evidence="1">
    <location>
        <begin position="154"/>
        <end position="180"/>
    </location>
</feature>
<proteinExistence type="predicted"/>
<name>A0ABT9DX89_9PROT</name>
<organism evidence="2 3">
    <name type="scientific">Paracraurococcus lichenis</name>
    <dbReference type="NCBI Taxonomy" id="3064888"/>
    <lineage>
        <taxon>Bacteria</taxon>
        <taxon>Pseudomonadati</taxon>
        <taxon>Pseudomonadota</taxon>
        <taxon>Alphaproteobacteria</taxon>
        <taxon>Acetobacterales</taxon>
        <taxon>Roseomonadaceae</taxon>
        <taxon>Paracraurococcus</taxon>
    </lineage>
</organism>
<comment type="caution">
    <text evidence="2">The sequence shown here is derived from an EMBL/GenBank/DDBJ whole genome shotgun (WGS) entry which is preliminary data.</text>
</comment>
<dbReference type="EMBL" id="JAUTWS010000007">
    <property type="protein sequence ID" value="MDO9708518.1"/>
    <property type="molecule type" value="Genomic_DNA"/>
</dbReference>
<sequence>MRLILPVLGALTLVSGCAPQQQFIPSTKSAVELRAMQTRLVPADKITVMRGVAATLHDLGYRITKADAESGTISGTRATALRLAAVVQPRGADEAVVRANATIVSVQEAQVDAPEFYARNFFEPLSATLQRQLAAVPEDLAVPEAVRPVAELNTAKQREAAAKTASAPASATPATGTPTR</sequence>
<dbReference type="Proteomes" id="UP001243009">
    <property type="component" value="Unassembled WGS sequence"/>
</dbReference>
<evidence type="ECO:0000256" key="1">
    <source>
        <dbReference type="SAM" id="MobiDB-lite"/>
    </source>
</evidence>
<evidence type="ECO:0000313" key="3">
    <source>
        <dbReference type="Proteomes" id="UP001243009"/>
    </source>
</evidence>
<protein>
    <recommendedName>
        <fullName evidence="4">Lipoprotein</fullName>
    </recommendedName>
</protein>